<organism evidence="3 4">
    <name type="scientific">Borrelia duttonii (strain Ly)</name>
    <dbReference type="NCBI Taxonomy" id="412419"/>
    <lineage>
        <taxon>Bacteria</taxon>
        <taxon>Pseudomonadati</taxon>
        <taxon>Spirochaetota</taxon>
        <taxon>Spirochaetia</taxon>
        <taxon>Spirochaetales</taxon>
        <taxon>Borreliaceae</taxon>
        <taxon>Borrelia</taxon>
    </lineage>
</organism>
<dbReference type="InterPro" id="IPR058550">
    <property type="entry name" value="Plasmid_parti_N"/>
</dbReference>
<evidence type="ECO:0000259" key="1">
    <source>
        <dbReference type="Pfam" id="PF01672"/>
    </source>
</evidence>
<evidence type="ECO:0000313" key="4">
    <source>
        <dbReference type="Proteomes" id="UP000000611"/>
    </source>
</evidence>
<dbReference type="AlphaFoldDB" id="B5RP80"/>
<geneLocation type="plasmid" evidence="3 4">
    <name>pl42</name>
</geneLocation>
<keyword evidence="3" id="KW-0614">Plasmid</keyword>
<proteinExistence type="predicted"/>
<dbReference type="KEGG" id="bdu:BDU_3016"/>
<dbReference type="Pfam" id="PF25882">
    <property type="entry name" value="Plasmid_parti_C"/>
    <property type="match status" value="1"/>
</dbReference>
<name>B5RP80_BORDL</name>
<dbReference type="InterPro" id="IPR002596">
    <property type="entry name" value="Plasmid_parti"/>
</dbReference>
<reference evidence="3 4" key="1">
    <citation type="journal article" date="2008" name="PLoS Genet.">
        <title>The genome of Borrelia recurrentis, the agent of deadly louse-borne relapsing fever, is a degraded subset of tick-borne Borrelia duttonii.</title>
        <authorList>
            <person name="Lescot M."/>
            <person name="Audic S."/>
            <person name="Robert C."/>
            <person name="Nguyen T.T."/>
            <person name="Blanc G."/>
            <person name="Cutler S.J."/>
            <person name="Wincker P."/>
            <person name="Couloux A."/>
            <person name="Claverie J.-M."/>
            <person name="Raoult D."/>
            <person name="Drancourt M."/>
        </authorList>
    </citation>
    <scope>NUCLEOTIDE SEQUENCE [LARGE SCALE GENOMIC DNA]</scope>
    <source>
        <strain evidence="3 4">Ly</strain>
    </source>
</reference>
<accession>B5RP80</accession>
<feature type="domain" description="Plasmid partition protein putative N-terminal" evidence="1">
    <location>
        <begin position="25"/>
        <end position="130"/>
    </location>
</feature>
<feature type="domain" description="Plasmid partition protein putative C-terminal" evidence="2">
    <location>
        <begin position="131"/>
        <end position="181"/>
    </location>
</feature>
<keyword evidence="4" id="KW-1185">Reference proteome</keyword>
<dbReference type="Proteomes" id="UP000000611">
    <property type="component" value="Plasmid pl42"/>
</dbReference>
<gene>
    <name evidence="3" type="primary">pf49</name>
    <name evidence="3" type="ordered locus">BDU_3016</name>
</gene>
<dbReference type="Pfam" id="PF01672">
    <property type="entry name" value="Plasmid_parti_N"/>
    <property type="match status" value="1"/>
</dbReference>
<evidence type="ECO:0000313" key="3">
    <source>
        <dbReference type="EMBL" id="ACH94166.1"/>
    </source>
</evidence>
<dbReference type="NCBIfam" id="NF033725">
    <property type="entry name" value="borfam_49"/>
    <property type="match status" value="1"/>
</dbReference>
<evidence type="ECO:0000259" key="2">
    <source>
        <dbReference type="Pfam" id="PF25882"/>
    </source>
</evidence>
<protein>
    <submittedName>
        <fullName evidence="3">PF49 plasmid partition protein</fullName>
    </submittedName>
</protein>
<dbReference type="EMBL" id="CP000989">
    <property type="protein sequence ID" value="ACH94166.1"/>
    <property type="molecule type" value="Genomic_DNA"/>
</dbReference>
<dbReference type="HOGENOM" id="CLU_111029_0_0_12"/>
<dbReference type="InterPro" id="IPR058551">
    <property type="entry name" value="Plasmid_parti_C"/>
</dbReference>
<sequence length="186" mass="22542">MYLFVRYYKGVFMVKKEIILNNRDQNISNKESKVKYEFYKNQLRAILLNEVEDRIKIMKILYEIKEGFLYKLDGYKNFNKFLEDFVIARTQAFKYLKIYKEILKGTLDVEELKRDGIKGVLRKIKASQNSKENSIKPLRFQLKSQESYSFYKQNAKFTSFLMDELFKYKKDLLEEFMKKFKDLKGI</sequence>